<keyword evidence="5" id="KW-0997">Cell inner membrane</keyword>
<proteinExistence type="inferred from homology"/>
<dbReference type="PANTHER" id="PTHR30413">
    <property type="entry name" value="INNER MEMBRANE TRANSPORT PERMEASE"/>
    <property type="match status" value="1"/>
</dbReference>
<dbReference type="PROSITE" id="PS51012">
    <property type="entry name" value="ABC_TM2"/>
    <property type="match status" value="1"/>
</dbReference>
<dbReference type="Pfam" id="PF01061">
    <property type="entry name" value="ABC2_membrane"/>
    <property type="match status" value="1"/>
</dbReference>
<evidence type="ECO:0000256" key="8">
    <source>
        <dbReference type="ARBA" id="ARBA00023136"/>
    </source>
</evidence>
<dbReference type="InterPro" id="IPR047817">
    <property type="entry name" value="ABC2_TM_bact-type"/>
</dbReference>
<evidence type="ECO:0000313" key="11">
    <source>
        <dbReference type="EMBL" id="AKN20872.1"/>
    </source>
</evidence>
<keyword evidence="6 9" id="KW-0812">Transmembrane</keyword>
<keyword evidence="4 9" id="KW-1003">Cell membrane</keyword>
<evidence type="ECO:0000256" key="4">
    <source>
        <dbReference type="ARBA" id="ARBA00022475"/>
    </source>
</evidence>
<reference evidence="11" key="1">
    <citation type="journal article" date="2015" name="Mar. Drugs">
        <title>Functional Genomics of the Aeromonas salmonicida Lipopolysaccharide O-Antigen and A-Layer from Typical and Atypical Strains.</title>
        <authorList>
            <person name="Merino S."/>
            <person name="de Mendoza E."/>
            <person name="Canals R."/>
            <person name="Tomas J.M."/>
        </authorList>
    </citation>
    <scope>NUCLEOTIDE SEQUENCE</scope>
    <source>
        <strain evidence="11">A450</strain>
    </source>
</reference>
<evidence type="ECO:0000256" key="5">
    <source>
        <dbReference type="ARBA" id="ARBA00022519"/>
    </source>
</evidence>
<organism evidence="11">
    <name type="scientific">Aeromonas salmonicida</name>
    <dbReference type="NCBI Taxonomy" id="645"/>
    <lineage>
        <taxon>Bacteria</taxon>
        <taxon>Pseudomonadati</taxon>
        <taxon>Pseudomonadota</taxon>
        <taxon>Gammaproteobacteria</taxon>
        <taxon>Aeromonadales</taxon>
        <taxon>Aeromonadaceae</taxon>
        <taxon>Aeromonas</taxon>
    </lineage>
</organism>
<keyword evidence="3 9" id="KW-0813">Transport</keyword>
<keyword evidence="7 9" id="KW-1133">Transmembrane helix</keyword>
<comment type="subcellular location">
    <subcellularLocation>
        <location evidence="1 9">Cell inner membrane</location>
        <topology evidence="1 9">Multi-pass membrane protein</topology>
    </subcellularLocation>
</comment>
<feature type="transmembrane region" description="Helical" evidence="9">
    <location>
        <begin position="103"/>
        <end position="132"/>
    </location>
</feature>
<evidence type="ECO:0000256" key="3">
    <source>
        <dbReference type="ARBA" id="ARBA00022448"/>
    </source>
</evidence>
<evidence type="ECO:0000256" key="1">
    <source>
        <dbReference type="ARBA" id="ARBA00004429"/>
    </source>
</evidence>
<feature type="domain" description="ABC transmembrane type-2" evidence="10">
    <location>
        <begin position="28"/>
        <end position="253"/>
    </location>
</feature>
<dbReference type="AlphaFoldDB" id="A0A0H3YIB5"/>
<dbReference type="PIRSF" id="PIRSF006648">
    <property type="entry name" value="DrrB"/>
    <property type="match status" value="1"/>
</dbReference>
<feature type="transmembrane region" description="Helical" evidence="9">
    <location>
        <begin position="230"/>
        <end position="250"/>
    </location>
</feature>
<accession>A0A0H3YIB5</accession>
<dbReference type="EMBL" id="KR704893">
    <property type="protein sequence ID" value="AKN20872.1"/>
    <property type="molecule type" value="Genomic_DNA"/>
</dbReference>
<comment type="similarity">
    <text evidence="2 9">Belongs to the ABC-2 integral membrane protein family.</text>
</comment>
<dbReference type="InterPro" id="IPR000412">
    <property type="entry name" value="ABC_2_transport"/>
</dbReference>
<evidence type="ECO:0000256" key="9">
    <source>
        <dbReference type="RuleBase" id="RU361157"/>
    </source>
</evidence>
<name>A0A0H3YIB5_AERSA</name>
<feature type="transmembrane region" description="Helical" evidence="9">
    <location>
        <begin position="67"/>
        <end position="91"/>
    </location>
</feature>
<evidence type="ECO:0000256" key="6">
    <source>
        <dbReference type="ARBA" id="ARBA00022692"/>
    </source>
</evidence>
<dbReference type="GO" id="GO:0140359">
    <property type="term" value="F:ABC-type transporter activity"/>
    <property type="evidence" value="ECO:0007669"/>
    <property type="project" value="InterPro"/>
</dbReference>
<evidence type="ECO:0000256" key="7">
    <source>
        <dbReference type="ARBA" id="ARBA00022989"/>
    </source>
</evidence>
<feature type="transmembrane region" description="Helical" evidence="9">
    <location>
        <begin position="144"/>
        <end position="165"/>
    </location>
</feature>
<dbReference type="PANTHER" id="PTHR30413:SF8">
    <property type="entry name" value="TRANSPORT PERMEASE PROTEIN"/>
    <property type="match status" value="1"/>
</dbReference>
<evidence type="ECO:0000256" key="2">
    <source>
        <dbReference type="ARBA" id="ARBA00007783"/>
    </source>
</evidence>
<evidence type="ECO:0000259" key="10">
    <source>
        <dbReference type="PROSITE" id="PS51012"/>
    </source>
</evidence>
<keyword evidence="8 9" id="KW-0472">Membrane</keyword>
<protein>
    <recommendedName>
        <fullName evidence="9">Transport permease protein</fullName>
    </recommendedName>
</protein>
<dbReference type="GO" id="GO:0043190">
    <property type="term" value="C:ATP-binding cassette (ABC) transporter complex"/>
    <property type="evidence" value="ECO:0007669"/>
    <property type="project" value="InterPro"/>
</dbReference>
<dbReference type="GO" id="GO:0015920">
    <property type="term" value="P:lipopolysaccharide transport"/>
    <property type="evidence" value="ECO:0007669"/>
    <property type="project" value="TreeGrafter"/>
</dbReference>
<dbReference type="RefSeq" id="WP_011898525.1">
    <property type="nucleotide sequence ID" value="NZ_CAWRDK010000010.1"/>
</dbReference>
<dbReference type="InterPro" id="IPR013525">
    <property type="entry name" value="ABC2_TM"/>
</dbReference>
<feature type="transmembrane region" description="Helical" evidence="9">
    <location>
        <begin position="177"/>
        <end position="195"/>
    </location>
</feature>
<sequence length="261" mass="29735">MLLERKYINILKSVVSREISAKYKGTIFGAVWNVINPLFMLLIYSTVFLHVFKARWEIGNNEYADYALMLFIGIITHIFMSEVLTGATAVIRNNSHIVKKIVFPLEILPITVVLIAALNFMIGIVLTLIYSISMGYINTPLNLLYIPIIISVYVTTLLALSYFFSSISVYVRDVQQVIPVISLVLLFTSTVFFSIRTAPDSLRAILYINPISIIADALRESIYTESVSWHRLLSLFFISSVMLVFFYKIYNKLKLGFTDVL</sequence>
<feature type="transmembrane region" description="Helical" evidence="9">
    <location>
        <begin position="27"/>
        <end position="47"/>
    </location>
</feature>
<dbReference type="OMA" id="GPLWYFI"/>